<dbReference type="PROSITE" id="PS00518">
    <property type="entry name" value="ZF_RING_1"/>
    <property type="match status" value="1"/>
</dbReference>
<dbReference type="Gene3D" id="3.30.160.60">
    <property type="entry name" value="Classic Zinc Finger"/>
    <property type="match status" value="1"/>
</dbReference>
<feature type="domain" description="RING-type" evidence="6">
    <location>
        <begin position="14"/>
        <end position="54"/>
    </location>
</feature>
<evidence type="ECO:0000256" key="5">
    <source>
        <dbReference type="SAM" id="Coils"/>
    </source>
</evidence>
<evidence type="ECO:0000313" key="8">
    <source>
        <dbReference type="Ensembl" id="ENSKMAP00000020176.1"/>
    </source>
</evidence>
<keyword evidence="3" id="KW-0862">Zinc</keyword>
<dbReference type="Gene3D" id="3.30.40.10">
    <property type="entry name" value="Zinc/RING finger domain, C3HC4 (zinc finger)"/>
    <property type="match status" value="1"/>
</dbReference>
<dbReference type="OMA" id="VENCAIE"/>
<reference evidence="8" key="1">
    <citation type="submission" date="2025-08" db="UniProtKB">
        <authorList>
            <consortium name="Ensembl"/>
        </authorList>
    </citation>
    <scope>IDENTIFICATION</scope>
</reference>
<dbReference type="InterPro" id="IPR001841">
    <property type="entry name" value="Znf_RING"/>
</dbReference>
<dbReference type="SUPFAM" id="SSF57845">
    <property type="entry name" value="B-box zinc-binding domain"/>
    <property type="match status" value="1"/>
</dbReference>
<accession>A0A3Q3AUF2</accession>
<feature type="coiled-coil region" evidence="5">
    <location>
        <begin position="133"/>
        <end position="232"/>
    </location>
</feature>
<evidence type="ECO:0000256" key="2">
    <source>
        <dbReference type="ARBA" id="ARBA00022771"/>
    </source>
</evidence>
<dbReference type="InterPro" id="IPR000315">
    <property type="entry name" value="Znf_B-box"/>
</dbReference>
<dbReference type="PROSITE" id="PS50089">
    <property type="entry name" value="ZF_RING_2"/>
    <property type="match status" value="1"/>
</dbReference>
<dbReference type="Proteomes" id="UP000264800">
    <property type="component" value="Unplaced"/>
</dbReference>
<dbReference type="PANTHER" id="PTHR24103">
    <property type="entry name" value="E3 UBIQUITIN-PROTEIN LIGASE TRIM"/>
    <property type="match status" value="1"/>
</dbReference>
<keyword evidence="2 4" id="KW-0863">Zinc-finger</keyword>
<dbReference type="AlphaFoldDB" id="A0A3Q3AUF2"/>
<dbReference type="SMART" id="SM00184">
    <property type="entry name" value="RING"/>
    <property type="match status" value="1"/>
</dbReference>
<dbReference type="Ensembl" id="ENSKMAT00000020443.1">
    <property type="protein sequence ID" value="ENSKMAP00000020176.1"/>
    <property type="gene ID" value="ENSKMAG00000014988.1"/>
</dbReference>
<dbReference type="GeneTree" id="ENSGT00970000193381"/>
<evidence type="ECO:0000256" key="4">
    <source>
        <dbReference type="PROSITE-ProRule" id="PRU00024"/>
    </source>
</evidence>
<dbReference type="InterPro" id="IPR013083">
    <property type="entry name" value="Znf_RING/FYVE/PHD"/>
</dbReference>
<name>A0A3Q3AUF2_KRYMA</name>
<proteinExistence type="predicted"/>
<organism evidence="8 9">
    <name type="scientific">Kryptolebias marmoratus</name>
    <name type="common">Mangrove killifish</name>
    <name type="synonym">Rivulus marmoratus</name>
    <dbReference type="NCBI Taxonomy" id="37003"/>
    <lineage>
        <taxon>Eukaryota</taxon>
        <taxon>Metazoa</taxon>
        <taxon>Chordata</taxon>
        <taxon>Craniata</taxon>
        <taxon>Vertebrata</taxon>
        <taxon>Euteleostomi</taxon>
        <taxon>Actinopterygii</taxon>
        <taxon>Neopterygii</taxon>
        <taxon>Teleostei</taxon>
        <taxon>Neoteleostei</taxon>
        <taxon>Acanthomorphata</taxon>
        <taxon>Ovalentaria</taxon>
        <taxon>Atherinomorphae</taxon>
        <taxon>Cyprinodontiformes</taxon>
        <taxon>Rivulidae</taxon>
        <taxon>Kryptolebias</taxon>
    </lineage>
</organism>
<evidence type="ECO:0008006" key="10">
    <source>
        <dbReference type="Google" id="ProtNLM"/>
    </source>
</evidence>
<keyword evidence="9" id="KW-1185">Reference proteome</keyword>
<dbReference type="SUPFAM" id="SSF57850">
    <property type="entry name" value="RING/U-box"/>
    <property type="match status" value="1"/>
</dbReference>
<reference evidence="8" key="2">
    <citation type="submission" date="2025-09" db="UniProtKB">
        <authorList>
            <consortium name="Ensembl"/>
        </authorList>
    </citation>
    <scope>IDENTIFICATION</scope>
</reference>
<dbReference type="InterPro" id="IPR017907">
    <property type="entry name" value="Znf_RING_CS"/>
</dbReference>
<sequence length="307" mass="34870">MRNLTTSTEEALFCPICSDVYRNPVILSCDHNFCHDCLWTFWKDGQTSACPLCKRRSSKTIPPFDFTLKTECDAVLLARASAAESELTCSTHSEKLGFFCLDDRQLVCGVCTDSGAHAEHQVRLVDEAGQELRAQLHDSLQSLKKKLRLLRRVKGSCDETAAHVKVQAGSALRRIQEEFRRLHRFLDEEEEARLVSLREEEEQKSRLMKEKIAALSRDISALSDIIKTTEEQLKAHNALFLQGYKETAERVRQPPADDPELASGTLIDVYSLYLILKLVKSQTTLINSCSCLFYFLFSWESQINTSL</sequence>
<dbReference type="Pfam" id="PF00643">
    <property type="entry name" value="zf-B_box"/>
    <property type="match status" value="1"/>
</dbReference>
<dbReference type="GO" id="GO:0008270">
    <property type="term" value="F:zinc ion binding"/>
    <property type="evidence" value="ECO:0007669"/>
    <property type="project" value="UniProtKB-KW"/>
</dbReference>
<dbReference type="Pfam" id="PF13445">
    <property type="entry name" value="zf-RING_UBOX"/>
    <property type="match status" value="1"/>
</dbReference>
<feature type="domain" description="B box-type" evidence="7">
    <location>
        <begin position="84"/>
        <end position="125"/>
    </location>
</feature>
<dbReference type="SMART" id="SM00336">
    <property type="entry name" value="BBOX"/>
    <property type="match status" value="1"/>
</dbReference>
<evidence type="ECO:0000256" key="1">
    <source>
        <dbReference type="ARBA" id="ARBA00022723"/>
    </source>
</evidence>
<dbReference type="InterPro" id="IPR027370">
    <property type="entry name" value="Znf-RING_euk"/>
</dbReference>
<evidence type="ECO:0000313" key="9">
    <source>
        <dbReference type="Proteomes" id="UP000264800"/>
    </source>
</evidence>
<evidence type="ECO:0000259" key="7">
    <source>
        <dbReference type="PROSITE" id="PS50119"/>
    </source>
</evidence>
<keyword evidence="5" id="KW-0175">Coiled coil</keyword>
<protein>
    <recommendedName>
        <fullName evidence="10">RING-type domain-containing protein</fullName>
    </recommendedName>
</protein>
<evidence type="ECO:0000259" key="6">
    <source>
        <dbReference type="PROSITE" id="PS50089"/>
    </source>
</evidence>
<evidence type="ECO:0000256" key="3">
    <source>
        <dbReference type="ARBA" id="ARBA00022833"/>
    </source>
</evidence>
<keyword evidence="1" id="KW-0479">Metal-binding</keyword>
<dbReference type="PROSITE" id="PS50119">
    <property type="entry name" value="ZF_BBOX"/>
    <property type="match status" value="1"/>
</dbReference>
<dbReference type="InterPro" id="IPR050143">
    <property type="entry name" value="TRIM/RBCC"/>
</dbReference>